<reference evidence="1 2" key="1">
    <citation type="journal article" date="2016" name="G3 (Bethesda)">
        <title>First Draft Assembly and Annotation of the Genome of a California Endemic Oak Quercus lobata Nee (Fagaceae).</title>
        <authorList>
            <person name="Sork V.L."/>
            <person name="Fitz-Gibbon S.T."/>
            <person name="Puiu D."/>
            <person name="Crepeau M."/>
            <person name="Gugger P.F."/>
            <person name="Sherman R."/>
            <person name="Stevens K."/>
            <person name="Langley C.H."/>
            <person name="Pellegrini M."/>
            <person name="Salzberg S.L."/>
        </authorList>
    </citation>
    <scope>NUCLEOTIDE SEQUENCE [LARGE SCALE GENOMIC DNA]</scope>
    <source>
        <strain evidence="1 2">cv. SW786</strain>
    </source>
</reference>
<evidence type="ECO:0008006" key="3">
    <source>
        <dbReference type="Google" id="ProtNLM"/>
    </source>
</evidence>
<accession>A0A7N2MS47</accession>
<dbReference type="EMBL" id="LRBV02000010">
    <property type="status" value="NOT_ANNOTATED_CDS"/>
    <property type="molecule type" value="Genomic_DNA"/>
</dbReference>
<protein>
    <recommendedName>
        <fullName evidence="3">DC1 domain-containing protein</fullName>
    </recommendedName>
</protein>
<evidence type="ECO:0000313" key="1">
    <source>
        <dbReference type="EnsemblPlants" id="QL10p019154:mrna:CDS:1"/>
    </source>
</evidence>
<dbReference type="Gramene" id="QL10p019154:mrna">
    <property type="protein sequence ID" value="QL10p019154:mrna:CDS:1"/>
    <property type="gene ID" value="QL10p019154"/>
</dbReference>
<proteinExistence type="predicted"/>
<dbReference type="EnsemblPlants" id="QL10p019154:mrna">
    <property type="protein sequence ID" value="QL10p019154:mrna:CDS:1"/>
    <property type="gene ID" value="QL10p019154"/>
</dbReference>
<name>A0A7N2MS47_QUELO</name>
<sequence length="94" mass="11038">MGFTICSSCDFVAHLDCAMDKRNMDDINMLEELRDDESTGLKTMLDNENQKLNESVDLIAYRVKKINIREDRTEITTEIEYFSHEHDLKLVHEI</sequence>
<organism evidence="1 2">
    <name type="scientific">Quercus lobata</name>
    <name type="common">Valley oak</name>
    <dbReference type="NCBI Taxonomy" id="97700"/>
    <lineage>
        <taxon>Eukaryota</taxon>
        <taxon>Viridiplantae</taxon>
        <taxon>Streptophyta</taxon>
        <taxon>Embryophyta</taxon>
        <taxon>Tracheophyta</taxon>
        <taxon>Spermatophyta</taxon>
        <taxon>Magnoliopsida</taxon>
        <taxon>eudicotyledons</taxon>
        <taxon>Gunneridae</taxon>
        <taxon>Pentapetalae</taxon>
        <taxon>rosids</taxon>
        <taxon>fabids</taxon>
        <taxon>Fagales</taxon>
        <taxon>Fagaceae</taxon>
        <taxon>Quercus</taxon>
    </lineage>
</organism>
<reference evidence="1" key="2">
    <citation type="submission" date="2021-01" db="UniProtKB">
        <authorList>
            <consortium name="EnsemblPlants"/>
        </authorList>
    </citation>
    <scope>IDENTIFICATION</scope>
</reference>
<evidence type="ECO:0000313" key="2">
    <source>
        <dbReference type="Proteomes" id="UP000594261"/>
    </source>
</evidence>
<dbReference type="InParanoid" id="A0A7N2MS47"/>
<dbReference type="AlphaFoldDB" id="A0A7N2MS47"/>
<dbReference type="Proteomes" id="UP000594261">
    <property type="component" value="Chromosome 10"/>
</dbReference>
<keyword evidence="2" id="KW-1185">Reference proteome</keyword>